<dbReference type="SUPFAM" id="SSF56672">
    <property type="entry name" value="DNA/RNA polymerases"/>
    <property type="match status" value="1"/>
</dbReference>
<proteinExistence type="inferred from homology"/>
<evidence type="ECO:0000256" key="8">
    <source>
        <dbReference type="RuleBase" id="RU003805"/>
    </source>
</evidence>
<name>A0A8S5RR38_9CAUD</name>
<dbReference type="PROSITE" id="PS00489">
    <property type="entry name" value="RNA_POL_PHAGE_2"/>
    <property type="match status" value="1"/>
</dbReference>
<evidence type="ECO:0000256" key="3">
    <source>
        <dbReference type="ARBA" id="ARBA00022478"/>
    </source>
</evidence>
<dbReference type="PROSITE" id="PS00900">
    <property type="entry name" value="RNA_POL_PHAGE_1"/>
    <property type="match status" value="1"/>
</dbReference>
<dbReference type="InterPro" id="IPR002092">
    <property type="entry name" value="DNA-dir_Rpol_phage-type"/>
</dbReference>
<dbReference type="Gene3D" id="1.10.287.280">
    <property type="match status" value="1"/>
</dbReference>
<evidence type="ECO:0000259" key="9">
    <source>
        <dbReference type="Pfam" id="PF00940"/>
    </source>
</evidence>
<comment type="catalytic activity">
    <reaction evidence="7 8">
        <text>RNA(n) + a ribonucleoside 5'-triphosphate = RNA(n+1) + diphosphate</text>
        <dbReference type="Rhea" id="RHEA:21248"/>
        <dbReference type="Rhea" id="RHEA-COMP:14527"/>
        <dbReference type="Rhea" id="RHEA-COMP:17342"/>
        <dbReference type="ChEBI" id="CHEBI:33019"/>
        <dbReference type="ChEBI" id="CHEBI:61557"/>
        <dbReference type="ChEBI" id="CHEBI:140395"/>
        <dbReference type="EC" id="2.7.7.6"/>
    </reaction>
</comment>
<dbReference type="InterPro" id="IPR043502">
    <property type="entry name" value="DNA/RNA_pol_sf"/>
</dbReference>
<keyword evidence="5 8" id="KW-0548">Nucleotidyltransferase</keyword>
<sequence>MQEFTGLVYLLIDIANNYGLDKKSWRERIQWTREHMDELESHLKEAEEPALYYASVKALRQAQNKEQVHYPISLDATASGIQILSCLLHDRKAASKCNVINTGNREDIYTNIYNIMCKKVGDKAKIERKMVKSAIMTSCYGSQAVPREIFGEGELYSKFLETMEEELPYVWEANKVFLEVWNDKIDSYHWILPDNFHANVKITGKVKEIVNWLNEPIEITKEVQRPQKEGRSIGANLVHSIDGYIVREIARRTMYEPNKLSKVWSIVLHYYNRRDEAESLFDENNEDTQMLKTIWDLYKQTGILSARIIDYIYPHSIHYILNNNGYSAITNLLRTFAAEPFEVIFIHDCFRCLPNHGNEIRRLYIQLLYEISKSNLLEYCLRQITNNPNLTLNKLDDISNEILKSEYALS</sequence>
<dbReference type="GO" id="GO:0000428">
    <property type="term" value="C:DNA-directed RNA polymerase complex"/>
    <property type="evidence" value="ECO:0007669"/>
    <property type="project" value="UniProtKB-KW"/>
</dbReference>
<dbReference type="GO" id="GO:0003899">
    <property type="term" value="F:DNA-directed RNA polymerase activity"/>
    <property type="evidence" value="ECO:0007669"/>
    <property type="project" value="UniProtKB-EC"/>
</dbReference>
<keyword evidence="4 8" id="KW-0808">Transferase</keyword>
<dbReference type="EC" id="2.7.7.6" evidence="2 8"/>
<dbReference type="InterPro" id="IPR046950">
    <property type="entry name" value="DNA-dir_Rpol_C_phage-type"/>
</dbReference>
<dbReference type="GO" id="GO:0003677">
    <property type="term" value="F:DNA binding"/>
    <property type="evidence" value="ECO:0007669"/>
    <property type="project" value="InterPro"/>
</dbReference>
<dbReference type="PANTHER" id="PTHR10102:SF0">
    <property type="entry name" value="DNA-DIRECTED RNA POLYMERASE, MITOCHONDRIAL"/>
    <property type="match status" value="1"/>
</dbReference>
<protein>
    <recommendedName>
        <fullName evidence="2 8">DNA-directed RNA polymerase</fullName>
        <ecNumber evidence="2 8">2.7.7.6</ecNumber>
    </recommendedName>
</protein>
<evidence type="ECO:0000313" key="10">
    <source>
        <dbReference type="EMBL" id="DAE91968.1"/>
    </source>
</evidence>
<evidence type="ECO:0000256" key="1">
    <source>
        <dbReference type="ARBA" id="ARBA00009493"/>
    </source>
</evidence>
<evidence type="ECO:0000256" key="2">
    <source>
        <dbReference type="ARBA" id="ARBA00012418"/>
    </source>
</evidence>
<dbReference type="EMBL" id="BK057792">
    <property type="protein sequence ID" value="DAE91968.1"/>
    <property type="molecule type" value="Genomic_DNA"/>
</dbReference>
<evidence type="ECO:0000256" key="5">
    <source>
        <dbReference type="ARBA" id="ARBA00022695"/>
    </source>
</evidence>
<reference evidence="10" key="1">
    <citation type="journal article" date="2021" name="Proc. Natl. Acad. Sci. U.S.A.">
        <title>A Catalog of Tens of Thousands of Viruses from Human Metagenomes Reveals Hidden Associations with Chronic Diseases.</title>
        <authorList>
            <person name="Tisza M.J."/>
            <person name="Buck C.B."/>
        </authorList>
    </citation>
    <scope>NUCLEOTIDE SEQUENCE</scope>
    <source>
        <strain evidence="10">CtXdu7</strain>
    </source>
</reference>
<evidence type="ECO:0000256" key="7">
    <source>
        <dbReference type="ARBA" id="ARBA00048552"/>
    </source>
</evidence>
<dbReference type="GO" id="GO:0006351">
    <property type="term" value="P:DNA-templated transcription"/>
    <property type="evidence" value="ECO:0007669"/>
    <property type="project" value="InterPro"/>
</dbReference>
<evidence type="ECO:0000256" key="4">
    <source>
        <dbReference type="ARBA" id="ARBA00022679"/>
    </source>
</evidence>
<evidence type="ECO:0000256" key="6">
    <source>
        <dbReference type="ARBA" id="ARBA00023163"/>
    </source>
</evidence>
<keyword evidence="6 8" id="KW-0804">Transcription</keyword>
<comment type="function">
    <text evidence="8">DNA-dependent RNA polymerase catalyzes the transcription of DNA into RNA using the four ribonucleoside triphosphates as substrates.</text>
</comment>
<organism evidence="10">
    <name type="scientific">Podoviridae sp. ctXdu7</name>
    <dbReference type="NCBI Taxonomy" id="2827618"/>
    <lineage>
        <taxon>Viruses</taxon>
        <taxon>Duplodnaviria</taxon>
        <taxon>Heunggongvirae</taxon>
        <taxon>Uroviricota</taxon>
        <taxon>Caudoviricetes</taxon>
    </lineage>
</organism>
<keyword evidence="3 8" id="KW-0240">DNA-directed RNA polymerase</keyword>
<feature type="domain" description="DNA-directed RNA polymerase C-terminal" evidence="9">
    <location>
        <begin position="5"/>
        <end position="219"/>
    </location>
</feature>
<comment type="similarity">
    <text evidence="1 8">Belongs to the phage and mitochondrial RNA polymerase family.</text>
</comment>
<dbReference type="Pfam" id="PF00940">
    <property type="entry name" value="RNA_pol"/>
    <property type="match status" value="1"/>
</dbReference>
<dbReference type="PANTHER" id="PTHR10102">
    <property type="entry name" value="DNA-DIRECTED RNA POLYMERASE, MITOCHONDRIAL"/>
    <property type="match status" value="1"/>
</dbReference>
<accession>A0A8S5RR38</accession>